<dbReference type="PANTHER" id="PTHR34605:SF4">
    <property type="entry name" value="DNA ADENINE METHYLTRANSFERASE"/>
    <property type="match status" value="1"/>
</dbReference>
<dbReference type="PANTHER" id="PTHR34605">
    <property type="entry name" value="PHAGE_INTEGRASE DOMAIN-CONTAINING PROTEIN"/>
    <property type="match status" value="1"/>
</dbReference>
<accession>A0A099KE83</accession>
<proteinExistence type="predicted"/>
<evidence type="ECO:0000313" key="4">
    <source>
        <dbReference type="EMBL" id="KGJ88347.1"/>
    </source>
</evidence>
<dbReference type="EMBL" id="JQED01000047">
    <property type="protein sequence ID" value="KGJ88347.1"/>
    <property type="molecule type" value="Genomic_DNA"/>
</dbReference>
<dbReference type="InterPro" id="IPR052925">
    <property type="entry name" value="Phage_Integrase-like_Recomb"/>
</dbReference>
<evidence type="ECO:0000256" key="2">
    <source>
        <dbReference type="SAM" id="MobiDB-lite"/>
    </source>
</evidence>
<dbReference type="OrthoDB" id="5914130at2"/>
<reference evidence="4 5" key="1">
    <citation type="submission" date="2014-08" db="EMBL/GenBank/DDBJ databases">
        <title>Genomic and Phenotypic Diversity of Colwellia psychrerythraea strains from Disparate Marine Basins.</title>
        <authorList>
            <person name="Techtmann S.M."/>
            <person name="Stelling S.C."/>
            <person name="Utturkar S.M."/>
            <person name="Alshibli N."/>
            <person name="Harris A."/>
            <person name="Brown S.D."/>
            <person name="Hazen T.C."/>
        </authorList>
    </citation>
    <scope>NUCLEOTIDE SEQUENCE [LARGE SCALE GENOMIC DNA]</scope>
    <source>
        <strain evidence="4 5">ND2E</strain>
    </source>
</reference>
<dbReference type="SUPFAM" id="SSF56349">
    <property type="entry name" value="DNA breaking-rejoining enzymes"/>
    <property type="match status" value="1"/>
</dbReference>
<dbReference type="InterPro" id="IPR002104">
    <property type="entry name" value="Integrase_catalytic"/>
</dbReference>
<protein>
    <submittedName>
        <fullName evidence="4">Integrase family protein</fullName>
    </submittedName>
</protein>
<dbReference type="InterPro" id="IPR013762">
    <property type="entry name" value="Integrase-like_cat_sf"/>
</dbReference>
<dbReference type="Proteomes" id="UP000029843">
    <property type="component" value="Unassembled WGS sequence"/>
</dbReference>
<evidence type="ECO:0000259" key="3">
    <source>
        <dbReference type="PROSITE" id="PS51898"/>
    </source>
</evidence>
<evidence type="ECO:0000256" key="1">
    <source>
        <dbReference type="ARBA" id="ARBA00023172"/>
    </source>
</evidence>
<dbReference type="InterPro" id="IPR011010">
    <property type="entry name" value="DNA_brk_join_enz"/>
</dbReference>
<dbReference type="RefSeq" id="WP_033095150.1">
    <property type="nucleotide sequence ID" value="NZ_JQED01000047.1"/>
</dbReference>
<keyword evidence="1" id="KW-0233">DNA recombination</keyword>
<comment type="caution">
    <text evidence="4">The sequence shown here is derived from an EMBL/GenBank/DDBJ whole genome shotgun (WGS) entry which is preliminary data.</text>
</comment>
<evidence type="ECO:0000313" key="5">
    <source>
        <dbReference type="Proteomes" id="UP000029843"/>
    </source>
</evidence>
<dbReference type="GO" id="GO:0003677">
    <property type="term" value="F:DNA binding"/>
    <property type="evidence" value="ECO:0007669"/>
    <property type="project" value="InterPro"/>
</dbReference>
<gene>
    <name evidence="4" type="ORF">ND2E_4183</name>
</gene>
<dbReference type="GO" id="GO:0006310">
    <property type="term" value="P:DNA recombination"/>
    <property type="evidence" value="ECO:0007669"/>
    <property type="project" value="UniProtKB-KW"/>
</dbReference>
<dbReference type="AlphaFoldDB" id="A0A099KE83"/>
<name>A0A099KE83_COLPS</name>
<dbReference type="PATRIC" id="fig|28229.4.peg.3528"/>
<sequence>MLEIIQPENTIIPTHRDVEKTHVGNNNNNIEPKSNKQHTENAERNAKWFAEIFALTTKNSQDALKYDGNCLKAWLDQNPDLILNTDLINNEDVLKQYFTEMIASDLKRSTIVRQKTSIKKLLKGMMLANPFTANSLFNDWLKLALNKKPSAKKQAQDMGNKSLEMINSKLSNDCPLDLRNKLILNIAFDALLRAEEVCAIKIEHIDFSAETLFIPSSKTDKEGEGEYLFLSNTTLTLIGIWLALLTVKNGYLLRSLSPKKHIRSAPIKYRTVLDAFRSASVLAGKEYGYYTGHSGRVGAAVTLAESGATLFDIQRAGRWASEHMPAVYTKKASAKLTGMGKVAKQLGR</sequence>
<dbReference type="Pfam" id="PF00589">
    <property type="entry name" value="Phage_integrase"/>
    <property type="match status" value="1"/>
</dbReference>
<dbReference type="PROSITE" id="PS51898">
    <property type="entry name" value="TYR_RECOMBINASE"/>
    <property type="match status" value="1"/>
</dbReference>
<dbReference type="GO" id="GO:0015074">
    <property type="term" value="P:DNA integration"/>
    <property type="evidence" value="ECO:0007669"/>
    <property type="project" value="InterPro"/>
</dbReference>
<dbReference type="Gene3D" id="1.10.443.10">
    <property type="entry name" value="Intergrase catalytic core"/>
    <property type="match status" value="1"/>
</dbReference>
<feature type="domain" description="Tyr recombinase" evidence="3">
    <location>
        <begin position="153"/>
        <end position="341"/>
    </location>
</feature>
<organism evidence="4 5">
    <name type="scientific">Colwellia psychrerythraea</name>
    <name type="common">Vibrio psychroerythus</name>
    <dbReference type="NCBI Taxonomy" id="28229"/>
    <lineage>
        <taxon>Bacteria</taxon>
        <taxon>Pseudomonadati</taxon>
        <taxon>Pseudomonadota</taxon>
        <taxon>Gammaproteobacteria</taxon>
        <taxon>Alteromonadales</taxon>
        <taxon>Colwelliaceae</taxon>
        <taxon>Colwellia</taxon>
    </lineage>
</organism>
<feature type="region of interest" description="Disordered" evidence="2">
    <location>
        <begin position="21"/>
        <end position="41"/>
    </location>
</feature>